<evidence type="ECO:0000313" key="3">
    <source>
        <dbReference type="EMBL" id="KAK9786501.1"/>
    </source>
</evidence>
<dbReference type="Gene3D" id="2.60.40.10">
    <property type="entry name" value="Immunoglobulins"/>
    <property type="match status" value="1"/>
</dbReference>
<feature type="compositionally biased region" description="Acidic residues" evidence="1">
    <location>
        <begin position="234"/>
        <end position="252"/>
    </location>
</feature>
<evidence type="ECO:0000313" key="4">
    <source>
        <dbReference type="Proteomes" id="UP001465755"/>
    </source>
</evidence>
<feature type="region of interest" description="Disordered" evidence="1">
    <location>
        <begin position="206"/>
        <end position="300"/>
    </location>
</feature>
<evidence type="ECO:0000256" key="1">
    <source>
        <dbReference type="SAM" id="MobiDB-lite"/>
    </source>
</evidence>
<dbReference type="EMBL" id="JALJOQ010000270">
    <property type="protein sequence ID" value="KAK9786501.1"/>
    <property type="molecule type" value="Genomic_DNA"/>
</dbReference>
<keyword evidence="4" id="KW-1185">Reference proteome</keyword>
<organism evidence="3 4">
    <name type="scientific">Symbiochloris irregularis</name>
    <dbReference type="NCBI Taxonomy" id="706552"/>
    <lineage>
        <taxon>Eukaryota</taxon>
        <taxon>Viridiplantae</taxon>
        <taxon>Chlorophyta</taxon>
        <taxon>core chlorophytes</taxon>
        <taxon>Trebouxiophyceae</taxon>
        <taxon>Trebouxiales</taxon>
        <taxon>Trebouxiaceae</taxon>
        <taxon>Symbiochloris</taxon>
    </lineage>
</organism>
<dbReference type="SUPFAM" id="SSF49452">
    <property type="entry name" value="Starch-binding domain-like"/>
    <property type="match status" value="1"/>
</dbReference>
<dbReference type="PANTHER" id="PTHR15048:SF0">
    <property type="entry name" value="STARCH-BINDING DOMAIN-CONTAINING PROTEIN 1"/>
    <property type="match status" value="1"/>
</dbReference>
<dbReference type="InterPro" id="IPR002044">
    <property type="entry name" value="CBM20"/>
</dbReference>
<dbReference type="Pfam" id="PF00686">
    <property type="entry name" value="CBM_20"/>
    <property type="match status" value="1"/>
</dbReference>
<dbReference type="AlphaFoldDB" id="A0AAW1NMM3"/>
<proteinExistence type="predicted"/>
<dbReference type="SMART" id="SM01065">
    <property type="entry name" value="CBM_2"/>
    <property type="match status" value="1"/>
</dbReference>
<sequence>MALCAMRGARCAGYCSPASEQATPNHVRLSPCTAQSSLDRLRTGAANTAERRPAGGNGILFAQRRELLHSRRQDGRRAAQRCRSAAVDSETSEATSVELVVEDLQLPFGQGVKAVGGAEQLGSWSVESAPALEWQEGHSWVGTLQLQPGEHKFKLVKFAQEGSPWEEWEDGYDRVMQVPGSNGQGLKWICRFSNTAETLIGDKSAAASNGAGGDDQHISAADDESSGSHAEDSNAAEEEPPAAEAELGDTEDFTAWSSGNDDEEQQQEEPMPSESMPEAEPEPEPVAVAQPARAEAPVPIAVQGEQEIMYDNVKATIEADGTTTYEFPDDDDYE</sequence>
<dbReference type="PROSITE" id="PS51166">
    <property type="entry name" value="CBM20"/>
    <property type="match status" value="1"/>
</dbReference>
<dbReference type="InterPro" id="IPR013784">
    <property type="entry name" value="Carb-bd-like_fold"/>
</dbReference>
<accession>A0AAW1NMM3</accession>
<comment type="caution">
    <text evidence="3">The sequence shown here is derived from an EMBL/GenBank/DDBJ whole genome shotgun (WGS) entry which is preliminary data.</text>
</comment>
<dbReference type="GO" id="GO:2001070">
    <property type="term" value="F:starch binding"/>
    <property type="evidence" value="ECO:0007669"/>
    <property type="project" value="InterPro"/>
</dbReference>
<dbReference type="InterPro" id="IPR013783">
    <property type="entry name" value="Ig-like_fold"/>
</dbReference>
<dbReference type="Proteomes" id="UP001465755">
    <property type="component" value="Unassembled WGS sequence"/>
</dbReference>
<reference evidence="3 4" key="1">
    <citation type="journal article" date="2024" name="Nat. Commun.">
        <title>Phylogenomics reveals the evolutionary origins of lichenization in chlorophyte algae.</title>
        <authorList>
            <person name="Puginier C."/>
            <person name="Libourel C."/>
            <person name="Otte J."/>
            <person name="Skaloud P."/>
            <person name="Haon M."/>
            <person name="Grisel S."/>
            <person name="Petersen M."/>
            <person name="Berrin J.G."/>
            <person name="Delaux P.M."/>
            <person name="Dal Grande F."/>
            <person name="Keller J."/>
        </authorList>
    </citation>
    <scope>NUCLEOTIDE SEQUENCE [LARGE SCALE GENOMIC DNA]</scope>
    <source>
        <strain evidence="3 4">SAG 2036</strain>
    </source>
</reference>
<dbReference type="PANTHER" id="PTHR15048">
    <property type="entry name" value="STARCH-BINDING DOMAIN-CONTAINING PROTEIN 1"/>
    <property type="match status" value="1"/>
</dbReference>
<feature type="domain" description="CBM20" evidence="2">
    <location>
        <begin position="89"/>
        <end position="194"/>
    </location>
</feature>
<evidence type="ECO:0000259" key="2">
    <source>
        <dbReference type="PROSITE" id="PS51166"/>
    </source>
</evidence>
<feature type="compositionally biased region" description="Low complexity" evidence="1">
    <location>
        <begin position="285"/>
        <end position="299"/>
    </location>
</feature>
<dbReference type="GO" id="GO:0016020">
    <property type="term" value="C:membrane"/>
    <property type="evidence" value="ECO:0007669"/>
    <property type="project" value="TreeGrafter"/>
</dbReference>
<name>A0AAW1NMM3_9CHLO</name>
<gene>
    <name evidence="3" type="ORF">WJX73_002067</name>
</gene>
<protein>
    <recommendedName>
        <fullName evidence="2">CBM20 domain-containing protein</fullName>
    </recommendedName>
</protein>